<keyword evidence="9 11" id="KW-0131">Cell cycle</keyword>
<dbReference type="AlphaFoldDB" id="A0A1I0ANI9"/>
<keyword evidence="6 11" id="KW-0697">Rotamase</keyword>
<keyword evidence="7 11" id="KW-0143">Chaperone</keyword>
<feature type="domain" description="PPIase FKBP-type" evidence="14">
    <location>
        <begin position="172"/>
        <end position="257"/>
    </location>
</feature>
<reference evidence="16" key="1">
    <citation type="submission" date="2016-10" db="EMBL/GenBank/DDBJ databases">
        <authorList>
            <person name="Varghese N."/>
            <person name="Submissions S."/>
        </authorList>
    </citation>
    <scope>NUCLEOTIDE SEQUENCE [LARGE SCALE GENOMIC DNA]</scope>
    <source>
        <strain evidence="16">DSM 18579</strain>
    </source>
</reference>
<dbReference type="HAMAP" id="MF_00303">
    <property type="entry name" value="Trigger_factor_Tig"/>
    <property type="match status" value="1"/>
</dbReference>
<dbReference type="SUPFAM" id="SSF54534">
    <property type="entry name" value="FKBP-like"/>
    <property type="match status" value="1"/>
</dbReference>
<dbReference type="InterPro" id="IPR005215">
    <property type="entry name" value="Trig_fac"/>
</dbReference>
<dbReference type="PIRSF" id="PIRSF003095">
    <property type="entry name" value="Trigger_factor"/>
    <property type="match status" value="1"/>
</dbReference>
<dbReference type="SUPFAM" id="SSF102735">
    <property type="entry name" value="Trigger factor ribosome-binding domain"/>
    <property type="match status" value="1"/>
</dbReference>
<dbReference type="GO" id="GO:0051301">
    <property type="term" value="P:cell division"/>
    <property type="evidence" value="ECO:0007669"/>
    <property type="project" value="UniProtKB-KW"/>
</dbReference>
<dbReference type="GO" id="GO:0015031">
    <property type="term" value="P:protein transport"/>
    <property type="evidence" value="ECO:0007669"/>
    <property type="project" value="UniProtKB-UniRule"/>
</dbReference>
<keyword evidence="11" id="KW-0963">Cytoplasm</keyword>
<keyword evidence="8 11" id="KW-0413">Isomerase</keyword>
<evidence type="ECO:0000259" key="14">
    <source>
        <dbReference type="PROSITE" id="PS50059"/>
    </source>
</evidence>
<dbReference type="NCBIfam" id="TIGR00115">
    <property type="entry name" value="tig"/>
    <property type="match status" value="1"/>
</dbReference>
<evidence type="ECO:0000313" key="16">
    <source>
        <dbReference type="Proteomes" id="UP000242642"/>
    </source>
</evidence>
<evidence type="ECO:0000256" key="5">
    <source>
        <dbReference type="ARBA" id="ARBA00022618"/>
    </source>
</evidence>
<comment type="domain">
    <text evidence="11">Consists of 3 domains; the N-terminus binds the ribosome, the middle domain has PPIase activity, while the C-terminus has intrinsic chaperone activity on its own.</text>
</comment>
<dbReference type="Gene3D" id="1.10.3120.10">
    <property type="entry name" value="Trigger factor, C-terminal domain"/>
    <property type="match status" value="1"/>
</dbReference>
<dbReference type="InterPro" id="IPR046357">
    <property type="entry name" value="PPIase_dom_sf"/>
</dbReference>
<dbReference type="STRING" id="1123402.SAMN02583745_00994"/>
<dbReference type="Pfam" id="PF00254">
    <property type="entry name" value="FKBP_C"/>
    <property type="match status" value="1"/>
</dbReference>
<evidence type="ECO:0000256" key="4">
    <source>
        <dbReference type="ARBA" id="ARBA00016902"/>
    </source>
</evidence>
<evidence type="ECO:0000256" key="7">
    <source>
        <dbReference type="ARBA" id="ARBA00023186"/>
    </source>
</evidence>
<comment type="subcellular location">
    <subcellularLocation>
        <location evidence="11">Cytoplasm</location>
    </subcellularLocation>
    <text evidence="11">About half TF is bound to the ribosome near the polypeptide exit tunnel while the other half is free in the cytoplasm.</text>
</comment>
<dbReference type="OrthoDB" id="9767721at2"/>
<dbReference type="PANTHER" id="PTHR30560:SF3">
    <property type="entry name" value="TRIGGER FACTOR-LIKE PROTEIN TIG, CHLOROPLASTIC"/>
    <property type="match status" value="1"/>
</dbReference>
<comment type="catalytic activity">
    <reaction evidence="1 11 12">
        <text>[protein]-peptidylproline (omega=180) = [protein]-peptidylproline (omega=0)</text>
        <dbReference type="Rhea" id="RHEA:16237"/>
        <dbReference type="Rhea" id="RHEA-COMP:10747"/>
        <dbReference type="Rhea" id="RHEA-COMP:10748"/>
        <dbReference type="ChEBI" id="CHEBI:83833"/>
        <dbReference type="ChEBI" id="CHEBI:83834"/>
        <dbReference type="EC" id="5.2.1.8"/>
    </reaction>
</comment>
<dbReference type="GO" id="GO:0043022">
    <property type="term" value="F:ribosome binding"/>
    <property type="evidence" value="ECO:0007669"/>
    <property type="project" value="TreeGrafter"/>
</dbReference>
<evidence type="ECO:0000256" key="9">
    <source>
        <dbReference type="ARBA" id="ARBA00023306"/>
    </source>
</evidence>
<dbReference type="PANTHER" id="PTHR30560">
    <property type="entry name" value="TRIGGER FACTOR CHAPERONE AND PEPTIDYL-PROLYL CIS/TRANS ISOMERASE"/>
    <property type="match status" value="1"/>
</dbReference>
<name>A0A1I0ANI9_9GAMM</name>
<dbReference type="Proteomes" id="UP000242642">
    <property type="component" value="Unassembled WGS sequence"/>
</dbReference>
<dbReference type="InterPro" id="IPR037041">
    <property type="entry name" value="Trigger_fac_C_sf"/>
</dbReference>
<evidence type="ECO:0000256" key="1">
    <source>
        <dbReference type="ARBA" id="ARBA00000971"/>
    </source>
</evidence>
<protein>
    <recommendedName>
        <fullName evidence="4 11">Trigger factor</fullName>
        <shortName evidence="11">TF</shortName>
        <ecNumber evidence="3 11">5.2.1.8</ecNumber>
    </recommendedName>
    <alternativeName>
        <fullName evidence="10 11">PPIase</fullName>
    </alternativeName>
</protein>
<organism evidence="15 16">
    <name type="scientific">Thorsellia anophelis DSM 18579</name>
    <dbReference type="NCBI Taxonomy" id="1123402"/>
    <lineage>
        <taxon>Bacteria</taxon>
        <taxon>Pseudomonadati</taxon>
        <taxon>Pseudomonadota</taxon>
        <taxon>Gammaproteobacteria</taxon>
        <taxon>Enterobacterales</taxon>
        <taxon>Thorselliaceae</taxon>
        <taxon>Thorsellia</taxon>
    </lineage>
</organism>
<evidence type="ECO:0000256" key="8">
    <source>
        <dbReference type="ARBA" id="ARBA00023235"/>
    </source>
</evidence>
<dbReference type="GO" id="GO:0003755">
    <property type="term" value="F:peptidyl-prolyl cis-trans isomerase activity"/>
    <property type="evidence" value="ECO:0007669"/>
    <property type="project" value="UniProtKB-UniRule"/>
</dbReference>
<dbReference type="InterPro" id="IPR036611">
    <property type="entry name" value="Trigger_fac_ribosome-bd_sf"/>
</dbReference>
<evidence type="ECO:0000256" key="12">
    <source>
        <dbReference type="PROSITE-ProRule" id="PRU00277"/>
    </source>
</evidence>
<dbReference type="RefSeq" id="WP_093318274.1">
    <property type="nucleotide sequence ID" value="NZ_FOHV01000006.1"/>
</dbReference>
<evidence type="ECO:0000256" key="3">
    <source>
        <dbReference type="ARBA" id="ARBA00013194"/>
    </source>
</evidence>
<dbReference type="InterPro" id="IPR008881">
    <property type="entry name" value="Trigger_fac_ribosome-bd_bac"/>
</dbReference>
<dbReference type="FunFam" id="3.10.50.40:FF:000001">
    <property type="entry name" value="Trigger factor"/>
    <property type="match status" value="1"/>
</dbReference>
<evidence type="ECO:0000256" key="13">
    <source>
        <dbReference type="RuleBase" id="RU003914"/>
    </source>
</evidence>
<dbReference type="GO" id="GO:0044183">
    <property type="term" value="F:protein folding chaperone"/>
    <property type="evidence" value="ECO:0007669"/>
    <property type="project" value="TreeGrafter"/>
</dbReference>
<evidence type="ECO:0000313" key="15">
    <source>
        <dbReference type="EMBL" id="SES95878.1"/>
    </source>
</evidence>
<dbReference type="Gene3D" id="3.10.50.40">
    <property type="match status" value="1"/>
</dbReference>
<dbReference type="InterPro" id="IPR027304">
    <property type="entry name" value="Trigger_fact/SurA_dom_sf"/>
</dbReference>
<dbReference type="SUPFAM" id="SSF109998">
    <property type="entry name" value="Triger factor/SurA peptide-binding domain-like"/>
    <property type="match status" value="1"/>
</dbReference>
<dbReference type="EMBL" id="FOHV01000006">
    <property type="protein sequence ID" value="SES95878.1"/>
    <property type="molecule type" value="Genomic_DNA"/>
</dbReference>
<evidence type="ECO:0000256" key="2">
    <source>
        <dbReference type="ARBA" id="ARBA00005464"/>
    </source>
</evidence>
<accession>A0A1I0ANI9</accession>
<evidence type="ECO:0000256" key="11">
    <source>
        <dbReference type="HAMAP-Rule" id="MF_00303"/>
    </source>
</evidence>
<evidence type="ECO:0000256" key="6">
    <source>
        <dbReference type="ARBA" id="ARBA00023110"/>
    </source>
</evidence>
<dbReference type="Pfam" id="PF05697">
    <property type="entry name" value="Trigger_N"/>
    <property type="match status" value="1"/>
</dbReference>
<keyword evidence="16" id="KW-1185">Reference proteome</keyword>
<gene>
    <name evidence="11" type="primary">tig</name>
    <name evidence="15" type="ORF">SAMN02583745_00994</name>
</gene>
<comment type="function">
    <text evidence="11">Involved in protein export. Acts as a chaperone by maintaining the newly synthesized protein in an open conformation. Functions as a peptidyl-prolyl cis-trans isomerase.</text>
</comment>
<keyword evidence="5 11" id="KW-0132">Cell division</keyword>
<dbReference type="PROSITE" id="PS50059">
    <property type="entry name" value="FKBP_PPIASE"/>
    <property type="match status" value="1"/>
</dbReference>
<dbReference type="GO" id="GO:0005737">
    <property type="term" value="C:cytoplasm"/>
    <property type="evidence" value="ECO:0007669"/>
    <property type="project" value="UniProtKB-SubCell"/>
</dbReference>
<sequence length="447" mass="50143">MQVADENTTAVANESENQTNELLRRVSLAVSAESIATAMKAELIKASKTVRVNGFRKGKVPLNIVEQQYGASILQDTFGKLMYRAYAEYIAKENILPAGDPSFMVQKFESDKDAQFDVEFEVYPEVKLQNLDTIKIEKKVAEVLESDVDDMLNTLRKQQSTWKEIDAAATDTSRVTIDFVGEVDGEKFEGGKAEGFILLMGENRMIPGFESQIVGKKAGDKFEINVTFPEDYQAENLKGKAAKFDTTLIKVEERELPELTAQFIKRFGVKDGTIESLRVEVAKNMARELKAVIRNNVKTQIFDGLLENHSFSIPKAVLQRQIDSVRKQAMERFGNMKMDPASLPDSLFTEQAKRRASIGILLTEAIKEFELTVDENLVNTMVTEIASAYENPADVIKHYQKNKDLMNEIRNIALEQQAVDAIEAKAQVTEVPSSFSELLKQNPNMGM</sequence>
<dbReference type="Pfam" id="PF05698">
    <property type="entry name" value="Trigger_C"/>
    <property type="match status" value="1"/>
</dbReference>
<comment type="similarity">
    <text evidence="2 11 13">Belongs to the FKBP-type PPIase family. Tig subfamily.</text>
</comment>
<dbReference type="GO" id="GO:0051083">
    <property type="term" value="P:'de novo' cotranslational protein folding"/>
    <property type="evidence" value="ECO:0007669"/>
    <property type="project" value="TreeGrafter"/>
</dbReference>
<proteinExistence type="inferred from homology"/>
<dbReference type="Gene3D" id="3.30.70.1050">
    <property type="entry name" value="Trigger factor ribosome-binding domain"/>
    <property type="match status" value="1"/>
</dbReference>
<dbReference type="GO" id="GO:0043335">
    <property type="term" value="P:protein unfolding"/>
    <property type="evidence" value="ECO:0007669"/>
    <property type="project" value="TreeGrafter"/>
</dbReference>
<dbReference type="InterPro" id="IPR001179">
    <property type="entry name" value="PPIase_FKBP_dom"/>
</dbReference>
<dbReference type="InterPro" id="IPR008880">
    <property type="entry name" value="Trigger_fac_C"/>
</dbReference>
<dbReference type="EC" id="5.2.1.8" evidence="3 11"/>
<evidence type="ECO:0000256" key="10">
    <source>
        <dbReference type="ARBA" id="ARBA00029986"/>
    </source>
</evidence>